<comment type="catalytic activity">
    <reaction evidence="12">
        <text>K(+)(in) + H(+)(out) = K(+)(out) + H(+)(in)</text>
        <dbReference type="Rhea" id="RHEA:29467"/>
        <dbReference type="ChEBI" id="CHEBI:15378"/>
        <dbReference type="ChEBI" id="CHEBI:29103"/>
    </reaction>
</comment>
<dbReference type="InterPro" id="IPR004709">
    <property type="entry name" value="NaH_exchanger"/>
</dbReference>
<feature type="transmembrane region" description="Helical" evidence="14">
    <location>
        <begin position="376"/>
        <end position="396"/>
    </location>
</feature>
<evidence type="ECO:0000256" key="14">
    <source>
        <dbReference type="SAM" id="Phobius"/>
    </source>
</evidence>
<organism evidence="16 17">
    <name type="scientific">Eragrostis curvula</name>
    <name type="common">weeping love grass</name>
    <dbReference type="NCBI Taxonomy" id="38414"/>
    <lineage>
        <taxon>Eukaryota</taxon>
        <taxon>Viridiplantae</taxon>
        <taxon>Streptophyta</taxon>
        <taxon>Embryophyta</taxon>
        <taxon>Tracheophyta</taxon>
        <taxon>Spermatophyta</taxon>
        <taxon>Magnoliopsida</taxon>
        <taxon>Liliopsida</taxon>
        <taxon>Poales</taxon>
        <taxon>Poaceae</taxon>
        <taxon>PACMAD clade</taxon>
        <taxon>Chloridoideae</taxon>
        <taxon>Eragrostideae</taxon>
        <taxon>Eragrostidinae</taxon>
        <taxon>Eragrostis</taxon>
    </lineage>
</organism>
<comment type="caution">
    <text evidence="16">The sequence shown here is derived from an EMBL/GenBank/DDBJ whole genome shotgun (WGS) entry which is preliminary data.</text>
</comment>
<feature type="compositionally biased region" description="Acidic residues" evidence="13">
    <location>
        <begin position="506"/>
        <end position="515"/>
    </location>
</feature>
<evidence type="ECO:0000256" key="11">
    <source>
        <dbReference type="ARBA" id="ARBA00047524"/>
    </source>
</evidence>
<proteinExistence type="predicted"/>
<evidence type="ECO:0000256" key="1">
    <source>
        <dbReference type="ARBA" id="ARBA00004141"/>
    </source>
</evidence>
<keyword evidence="5" id="KW-0630">Potassium</keyword>
<feature type="transmembrane region" description="Helical" evidence="14">
    <location>
        <begin position="339"/>
        <end position="364"/>
    </location>
</feature>
<feature type="transmembrane region" description="Helical" evidence="14">
    <location>
        <begin position="299"/>
        <end position="319"/>
    </location>
</feature>
<keyword evidence="8" id="KW-0406">Ion transport</keyword>
<evidence type="ECO:0000256" key="5">
    <source>
        <dbReference type="ARBA" id="ARBA00022958"/>
    </source>
</evidence>
<keyword evidence="9 14" id="KW-0472">Membrane</keyword>
<evidence type="ECO:0000256" key="2">
    <source>
        <dbReference type="ARBA" id="ARBA00022448"/>
    </source>
</evidence>
<reference evidence="16 17" key="1">
    <citation type="journal article" date="2019" name="Sci. Rep.">
        <title>A high-quality genome of Eragrostis curvula grass provides insights into Poaceae evolution and supports new strategies to enhance forage quality.</title>
        <authorList>
            <person name="Carballo J."/>
            <person name="Santos B.A.C.M."/>
            <person name="Zappacosta D."/>
            <person name="Garbus I."/>
            <person name="Selva J.P."/>
            <person name="Gallo C.A."/>
            <person name="Diaz A."/>
            <person name="Albertini E."/>
            <person name="Caccamo M."/>
            <person name="Echenique V."/>
        </authorList>
    </citation>
    <scope>NUCLEOTIDE SEQUENCE [LARGE SCALE GENOMIC DNA]</scope>
    <source>
        <strain evidence="17">cv. Victoria</strain>
        <tissue evidence="16">Leaf</tissue>
    </source>
</reference>
<dbReference type="GO" id="GO:0015385">
    <property type="term" value="F:sodium:proton antiporter activity"/>
    <property type="evidence" value="ECO:0007669"/>
    <property type="project" value="InterPro"/>
</dbReference>
<dbReference type="PRINTS" id="PR01084">
    <property type="entry name" value="NAHEXCHNGR"/>
</dbReference>
<dbReference type="PANTHER" id="PTHR10110">
    <property type="entry name" value="SODIUM/HYDROGEN EXCHANGER"/>
    <property type="match status" value="1"/>
</dbReference>
<dbReference type="Gramene" id="TVU09988">
    <property type="protein sequence ID" value="TVU09988"/>
    <property type="gene ID" value="EJB05_43489"/>
</dbReference>
<accession>A0A5J9TG40</accession>
<evidence type="ECO:0000256" key="8">
    <source>
        <dbReference type="ARBA" id="ARBA00023065"/>
    </source>
</evidence>
<comment type="subcellular location">
    <subcellularLocation>
        <location evidence="1">Membrane</location>
        <topology evidence="1">Multi-pass membrane protein</topology>
    </subcellularLocation>
</comment>
<dbReference type="EMBL" id="RWGY01000039">
    <property type="protein sequence ID" value="TVU09988.1"/>
    <property type="molecule type" value="Genomic_DNA"/>
</dbReference>
<evidence type="ECO:0000256" key="6">
    <source>
        <dbReference type="ARBA" id="ARBA00022989"/>
    </source>
</evidence>
<dbReference type="GO" id="GO:0051453">
    <property type="term" value="P:regulation of intracellular pH"/>
    <property type="evidence" value="ECO:0007669"/>
    <property type="project" value="TreeGrafter"/>
</dbReference>
<comment type="catalytic activity">
    <reaction evidence="11">
        <text>Na(+)(in) + H(+)(out) = Na(+)(out) + H(+)(in)</text>
        <dbReference type="Rhea" id="RHEA:29419"/>
        <dbReference type="ChEBI" id="CHEBI:15378"/>
        <dbReference type="ChEBI" id="CHEBI:29101"/>
    </reaction>
</comment>
<keyword evidence="17" id="KW-1185">Reference proteome</keyword>
<protein>
    <recommendedName>
        <fullName evidence="15">Cation/H+ exchanger transmembrane domain-containing protein</fullName>
    </recommendedName>
</protein>
<dbReference type="InterPro" id="IPR018422">
    <property type="entry name" value="Cation/H_exchanger_CPA1"/>
</dbReference>
<evidence type="ECO:0000256" key="10">
    <source>
        <dbReference type="ARBA" id="ARBA00023201"/>
    </source>
</evidence>
<dbReference type="AlphaFoldDB" id="A0A5J9TG40"/>
<evidence type="ECO:0000256" key="7">
    <source>
        <dbReference type="ARBA" id="ARBA00023053"/>
    </source>
</evidence>
<feature type="domain" description="Cation/H+ exchanger transmembrane" evidence="15">
    <location>
        <begin position="40"/>
        <end position="340"/>
    </location>
</feature>
<dbReference type="OrthoDB" id="196264at2759"/>
<keyword evidence="10" id="KW-0739">Sodium transport</keyword>
<keyword evidence="6 14" id="KW-1133">Transmembrane helix</keyword>
<evidence type="ECO:0000256" key="3">
    <source>
        <dbReference type="ARBA" id="ARBA00022538"/>
    </source>
</evidence>
<dbReference type="GO" id="GO:0005768">
    <property type="term" value="C:endosome"/>
    <property type="evidence" value="ECO:0007669"/>
    <property type="project" value="TreeGrafter"/>
</dbReference>
<feature type="transmembrane region" description="Helical" evidence="14">
    <location>
        <begin position="91"/>
        <end position="118"/>
    </location>
</feature>
<sequence length="532" mass="58594">MVTGAVAAAPHGGAVVAGTVEEQQAAGVGILLQISMLVLSFVLGHLLRRRKFYYLPEASASLLIGMIVGGLANISNTQKSTRRWFNFKEDFFLLFLLPPIILYPLLLHSSFLCCHVFLDCIFTQSGFSLAPKPFFSNFGAIITFAILGTFIASIVTGLLVYLGGLIYIVYRLPLVECMMFGALVSATDPVTVLSIFQELGTDTNLYALVLESQFLMMPTMVSMRTSSSGQNFFLVILRFLENFVGSMSSGIRHWCCTDFCSHILILSMKKSDYSLKENKPANSSLTKLLLFVNVVHAKYMLAEGLGLSGIVSILFTGIVMKRYTFCNLSEDSQRFTARFFHLLSSLAEAFVAANVFSCAYILNLSRPPRCQIPRQYQLALWYSGLRGAMAFALALQSVHDLPDGHGETIVTATTSIVVLTVLFIGGSTGTMLEALQVVGDSNRYHHLYEENSDGNSTDFMGQDYDEGASTSSKFKLKLRELRRSTSSFALLDKNYLTPIFTSQNVDDNDEDDENPNEALTISTGPRDLAGHD</sequence>
<dbReference type="Gene3D" id="6.10.140.1330">
    <property type="match status" value="1"/>
</dbReference>
<keyword evidence="7" id="KW-0915">Sodium</keyword>
<keyword evidence="2" id="KW-0813">Transport</keyword>
<dbReference type="PANTHER" id="PTHR10110:SF181">
    <property type="entry name" value="SODIUM_HYDROGEN EXCHANGER"/>
    <property type="match status" value="1"/>
</dbReference>
<feature type="transmembrane region" description="Helical" evidence="14">
    <location>
        <begin position="138"/>
        <end position="170"/>
    </location>
</feature>
<dbReference type="Proteomes" id="UP000324897">
    <property type="component" value="Chromosome 3"/>
</dbReference>
<dbReference type="InterPro" id="IPR006153">
    <property type="entry name" value="Cation/H_exchanger_TM"/>
</dbReference>
<keyword evidence="3" id="KW-0633">Potassium transport</keyword>
<gene>
    <name evidence="16" type="ORF">EJB05_43489</name>
</gene>
<evidence type="ECO:0000313" key="16">
    <source>
        <dbReference type="EMBL" id="TVU09988.1"/>
    </source>
</evidence>
<dbReference type="GO" id="GO:0098719">
    <property type="term" value="P:sodium ion import across plasma membrane"/>
    <property type="evidence" value="ECO:0007669"/>
    <property type="project" value="TreeGrafter"/>
</dbReference>
<evidence type="ECO:0000313" key="17">
    <source>
        <dbReference type="Proteomes" id="UP000324897"/>
    </source>
</evidence>
<keyword evidence="4 14" id="KW-0812">Transmembrane</keyword>
<dbReference type="Pfam" id="PF00999">
    <property type="entry name" value="Na_H_Exchanger"/>
    <property type="match status" value="1"/>
</dbReference>
<evidence type="ECO:0000256" key="9">
    <source>
        <dbReference type="ARBA" id="ARBA00023136"/>
    </source>
</evidence>
<evidence type="ECO:0000256" key="12">
    <source>
        <dbReference type="ARBA" id="ARBA00047912"/>
    </source>
</evidence>
<evidence type="ECO:0000256" key="4">
    <source>
        <dbReference type="ARBA" id="ARBA00022692"/>
    </source>
</evidence>
<feature type="transmembrane region" description="Helical" evidence="14">
    <location>
        <begin position="27"/>
        <end position="47"/>
    </location>
</feature>
<feature type="transmembrane region" description="Helical" evidence="14">
    <location>
        <begin position="408"/>
        <end position="426"/>
    </location>
</feature>
<name>A0A5J9TG40_9POAL</name>
<evidence type="ECO:0000259" key="15">
    <source>
        <dbReference type="Pfam" id="PF00999"/>
    </source>
</evidence>
<feature type="region of interest" description="Disordered" evidence="13">
    <location>
        <begin position="502"/>
        <end position="532"/>
    </location>
</feature>
<evidence type="ECO:0000256" key="13">
    <source>
        <dbReference type="SAM" id="MobiDB-lite"/>
    </source>
</evidence>
<dbReference type="GO" id="GO:0015386">
    <property type="term" value="F:potassium:proton antiporter activity"/>
    <property type="evidence" value="ECO:0007669"/>
    <property type="project" value="TreeGrafter"/>
</dbReference>
<dbReference type="GO" id="GO:0005886">
    <property type="term" value="C:plasma membrane"/>
    <property type="evidence" value="ECO:0007669"/>
    <property type="project" value="TreeGrafter"/>
</dbReference>